<keyword evidence="4 7" id="KW-0812">Transmembrane</keyword>
<keyword evidence="3" id="KW-1003">Cell membrane</keyword>
<evidence type="ECO:0000256" key="6">
    <source>
        <dbReference type="ARBA" id="ARBA00023136"/>
    </source>
</evidence>
<dbReference type="EMBL" id="JBHRTB010000010">
    <property type="protein sequence ID" value="MFC3141739.1"/>
    <property type="molecule type" value="Genomic_DNA"/>
</dbReference>
<keyword evidence="5 7" id="KW-1133">Transmembrane helix</keyword>
<keyword evidence="8" id="KW-0966">Cell projection</keyword>
<keyword evidence="6 7" id="KW-0472">Membrane</keyword>
<comment type="similarity">
    <text evidence="2">Belongs to the FliR/MopE/SpaR family.</text>
</comment>
<proteinExistence type="inferred from homology"/>
<evidence type="ECO:0000256" key="5">
    <source>
        <dbReference type="ARBA" id="ARBA00022989"/>
    </source>
</evidence>
<evidence type="ECO:0000313" key="9">
    <source>
        <dbReference type="Proteomes" id="UP001595632"/>
    </source>
</evidence>
<comment type="subcellular location">
    <subcellularLocation>
        <location evidence="1">Cell membrane</location>
        <topology evidence="1">Multi-pass membrane protein</topology>
    </subcellularLocation>
</comment>
<evidence type="ECO:0000256" key="4">
    <source>
        <dbReference type="ARBA" id="ARBA00022692"/>
    </source>
</evidence>
<keyword evidence="8" id="KW-0969">Cilium</keyword>
<reference evidence="9" key="1">
    <citation type="journal article" date="2019" name="Int. J. Syst. Evol. Microbiol.">
        <title>The Global Catalogue of Microorganisms (GCM) 10K type strain sequencing project: providing services to taxonomists for standard genome sequencing and annotation.</title>
        <authorList>
            <consortium name="The Broad Institute Genomics Platform"/>
            <consortium name="The Broad Institute Genome Sequencing Center for Infectious Disease"/>
            <person name="Wu L."/>
            <person name="Ma J."/>
        </authorList>
    </citation>
    <scope>NUCLEOTIDE SEQUENCE [LARGE SCALE GENOMIC DNA]</scope>
    <source>
        <strain evidence="9">KCTC 52366</strain>
    </source>
</reference>
<feature type="transmembrane region" description="Helical" evidence="7">
    <location>
        <begin position="172"/>
        <end position="193"/>
    </location>
</feature>
<dbReference type="PANTHER" id="PTHR30065">
    <property type="entry name" value="FLAGELLAR BIOSYNTHETIC PROTEIN FLIR"/>
    <property type="match status" value="1"/>
</dbReference>
<organism evidence="8 9">
    <name type="scientific">Psychromarinibacter halotolerans</name>
    <dbReference type="NCBI Taxonomy" id="1775175"/>
    <lineage>
        <taxon>Bacteria</taxon>
        <taxon>Pseudomonadati</taxon>
        <taxon>Pseudomonadota</taxon>
        <taxon>Alphaproteobacteria</taxon>
        <taxon>Rhodobacterales</taxon>
        <taxon>Paracoccaceae</taxon>
        <taxon>Psychromarinibacter</taxon>
    </lineage>
</organism>
<feature type="transmembrane region" description="Helical" evidence="7">
    <location>
        <begin position="12"/>
        <end position="31"/>
    </location>
</feature>
<dbReference type="Proteomes" id="UP001595632">
    <property type="component" value="Unassembled WGS sequence"/>
</dbReference>
<accession>A0ABV7GJK4</accession>
<sequence length="253" mass="26129">MGGGILAQLAEQWIYAVALIFARIGTATILLPGFGDQSVPPRAKITCGLALAIGLMPALPEPQVPDNTSLLFLMIGIEATIGAFIGLGARALMAALHILGAQVGFASGLSNSLTPNQANAESASAIASLLTMGAIAAIFLSNTHHVILMGLMRSYAILPPGQIMPGDLAQQIARLGGAAFYIAAAVGAPFYVLSLLLNLGMGLANRVMPAMQVFFVAAPGLIVAGLLLLAFAVPAILTYHNAELANWFETLVR</sequence>
<evidence type="ECO:0000313" key="8">
    <source>
        <dbReference type="EMBL" id="MFC3141739.1"/>
    </source>
</evidence>
<feature type="transmembrane region" description="Helical" evidence="7">
    <location>
        <begin position="213"/>
        <end position="237"/>
    </location>
</feature>
<evidence type="ECO:0000256" key="3">
    <source>
        <dbReference type="ARBA" id="ARBA00022475"/>
    </source>
</evidence>
<keyword evidence="8" id="KW-0282">Flagellum</keyword>
<protein>
    <submittedName>
        <fullName evidence="8">Flagellar biosynthetic protein FliR</fullName>
    </submittedName>
</protein>
<dbReference type="PRINTS" id="PR00953">
    <property type="entry name" value="TYPE3IMRPROT"/>
</dbReference>
<evidence type="ECO:0000256" key="2">
    <source>
        <dbReference type="ARBA" id="ARBA00009772"/>
    </source>
</evidence>
<dbReference type="Pfam" id="PF01311">
    <property type="entry name" value="Bac_export_1"/>
    <property type="match status" value="1"/>
</dbReference>
<feature type="transmembrane region" description="Helical" evidence="7">
    <location>
        <begin position="125"/>
        <end position="151"/>
    </location>
</feature>
<feature type="transmembrane region" description="Helical" evidence="7">
    <location>
        <begin position="71"/>
        <end position="87"/>
    </location>
</feature>
<evidence type="ECO:0000256" key="1">
    <source>
        <dbReference type="ARBA" id="ARBA00004651"/>
    </source>
</evidence>
<gene>
    <name evidence="8" type="ORF">ACFOGP_03415</name>
</gene>
<name>A0ABV7GJK4_9RHOB</name>
<keyword evidence="9" id="KW-1185">Reference proteome</keyword>
<dbReference type="PANTHER" id="PTHR30065:SF8">
    <property type="entry name" value="FLAGELLAR BIOSYNTHETIC PROTEIN FLIR"/>
    <property type="match status" value="1"/>
</dbReference>
<dbReference type="RefSeq" id="WP_275632010.1">
    <property type="nucleotide sequence ID" value="NZ_JARGYD010000002.1"/>
</dbReference>
<evidence type="ECO:0000256" key="7">
    <source>
        <dbReference type="SAM" id="Phobius"/>
    </source>
</evidence>
<comment type="caution">
    <text evidence="8">The sequence shown here is derived from an EMBL/GenBank/DDBJ whole genome shotgun (WGS) entry which is preliminary data.</text>
</comment>
<dbReference type="InterPro" id="IPR002010">
    <property type="entry name" value="T3SS_IM_R"/>
</dbReference>